<evidence type="ECO:0000313" key="1">
    <source>
        <dbReference type="EMBL" id="OLF54412.1"/>
    </source>
</evidence>
<reference evidence="1 2" key="1">
    <citation type="submission" date="2016-12" db="EMBL/GenBank/DDBJ databases">
        <authorList>
            <person name="Song W.-J."/>
            <person name="Kurnit D.M."/>
        </authorList>
    </citation>
    <scope>NUCLEOTIDE SEQUENCE [LARGE SCALE GENOMIC DNA]</scope>
    <source>
        <strain evidence="1 2">PCL1601</strain>
    </source>
</reference>
<proteinExistence type="predicted"/>
<organism evidence="1 2">
    <name type="scientific">Pseudomonas chlororaphis</name>
    <dbReference type="NCBI Taxonomy" id="587753"/>
    <lineage>
        <taxon>Bacteria</taxon>
        <taxon>Pseudomonadati</taxon>
        <taxon>Pseudomonadota</taxon>
        <taxon>Gammaproteobacteria</taxon>
        <taxon>Pseudomonadales</taxon>
        <taxon>Pseudomonadaceae</taxon>
        <taxon>Pseudomonas</taxon>
    </lineage>
</organism>
<sequence>MTLFITVHSSRADAQAWAEARLQELPGAIQVLALNGPYARVTLHDHVQKPPAELGSVMHAQCWVLTMGTQ</sequence>
<accession>A0A1Q8ERI7</accession>
<comment type="caution">
    <text evidence="1">The sequence shown here is derived from an EMBL/GenBank/DDBJ whole genome shotgun (WGS) entry which is preliminary data.</text>
</comment>
<dbReference type="Proteomes" id="UP000185578">
    <property type="component" value="Unassembled WGS sequence"/>
</dbReference>
<dbReference type="EMBL" id="MSCT01000009">
    <property type="protein sequence ID" value="OLF54412.1"/>
    <property type="molecule type" value="Genomic_DNA"/>
</dbReference>
<gene>
    <name evidence="1" type="ORF">BTN82_10390</name>
</gene>
<dbReference type="AlphaFoldDB" id="A0A1Q8ERI7"/>
<protein>
    <submittedName>
        <fullName evidence="1">Uncharacterized protein</fullName>
    </submittedName>
</protein>
<name>A0A1Q8ERI7_9PSED</name>
<evidence type="ECO:0000313" key="2">
    <source>
        <dbReference type="Proteomes" id="UP000185578"/>
    </source>
</evidence>